<gene>
    <name evidence="2" type="ORF">A7U60_g2739</name>
</gene>
<dbReference type="OrthoDB" id="411251at2759"/>
<dbReference type="EMBL" id="LNZH02000142">
    <property type="protein sequence ID" value="OCB90075.1"/>
    <property type="molecule type" value="Genomic_DNA"/>
</dbReference>
<evidence type="ECO:0000256" key="1">
    <source>
        <dbReference type="SAM" id="MobiDB-lite"/>
    </source>
</evidence>
<name>A0A9Q5N7R9_SANBA</name>
<dbReference type="AlphaFoldDB" id="A0A9Q5N7R9"/>
<evidence type="ECO:0000313" key="3">
    <source>
        <dbReference type="Proteomes" id="UP000757232"/>
    </source>
</evidence>
<keyword evidence="3" id="KW-1185">Reference proteome</keyword>
<feature type="compositionally biased region" description="Polar residues" evidence="1">
    <location>
        <begin position="48"/>
        <end position="58"/>
    </location>
</feature>
<feature type="region of interest" description="Disordered" evidence="1">
    <location>
        <begin position="40"/>
        <end position="120"/>
    </location>
</feature>
<organism evidence="2 3">
    <name type="scientific">Sanghuangporus baumii</name>
    <name type="common">Phellinus baumii</name>
    <dbReference type="NCBI Taxonomy" id="108892"/>
    <lineage>
        <taxon>Eukaryota</taxon>
        <taxon>Fungi</taxon>
        <taxon>Dikarya</taxon>
        <taxon>Basidiomycota</taxon>
        <taxon>Agaricomycotina</taxon>
        <taxon>Agaricomycetes</taxon>
        <taxon>Hymenochaetales</taxon>
        <taxon>Hymenochaetaceae</taxon>
        <taxon>Sanghuangporus</taxon>
    </lineage>
</organism>
<feature type="compositionally biased region" description="Gly residues" evidence="1">
    <location>
        <begin position="73"/>
        <end position="83"/>
    </location>
</feature>
<feature type="compositionally biased region" description="Low complexity" evidence="1">
    <location>
        <begin position="110"/>
        <end position="120"/>
    </location>
</feature>
<proteinExistence type="predicted"/>
<feature type="compositionally biased region" description="Gly residues" evidence="1">
    <location>
        <begin position="93"/>
        <end position="109"/>
    </location>
</feature>
<comment type="caution">
    <text evidence="2">The sequence shown here is derived from an EMBL/GenBank/DDBJ whole genome shotgun (WGS) entry which is preliminary data.</text>
</comment>
<accession>A0A9Q5N7R9</accession>
<dbReference type="Proteomes" id="UP000757232">
    <property type="component" value="Unassembled WGS sequence"/>
</dbReference>
<sequence length="167" mass="16936">MDPHTPNTATSQFIQAVATETMCAYAMLCVDDDDYDEDALPSFGGELDQNQNSTSATSLGVKGKGRAQPYSTTGGGGGGGGGSSNSNSQGLSGNIGSGVGTGGRGGAGQQGSRRTVGGVRVETRYTGVDTLDEPVTATIARDLRSISVKIAQVLYPSRSGAGREVLR</sequence>
<protein>
    <submittedName>
        <fullName evidence="2">Yip1-domain-containing protein</fullName>
    </submittedName>
</protein>
<evidence type="ECO:0000313" key="2">
    <source>
        <dbReference type="EMBL" id="OCB90075.1"/>
    </source>
</evidence>
<reference evidence="2" key="1">
    <citation type="submission" date="2016-06" db="EMBL/GenBank/DDBJ databases">
        <title>Draft Genome sequence of the fungus Inonotus baumii.</title>
        <authorList>
            <person name="Zhu H."/>
            <person name="Lin W."/>
        </authorList>
    </citation>
    <scope>NUCLEOTIDE SEQUENCE</scope>
    <source>
        <strain evidence="2">821</strain>
    </source>
</reference>